<gene>
    <name evidence="7" type="ORF">ABH943_007968</name>
</gene>
<dbReference type="InterPro" id="IPR003594">
    <property type="entry name" value="HATPase_dom"/>
</dbReference>
<dbReference type="Gene3D" id="3.30.565.10">
    <property type="entry name" value="Histidine kinase-like ATPase, C-terminal domain"/>
    <property type="match status" value="1"/>
</dbReference>
<evidence type="ECO:0000256" key="1">
    <source>
        <dbReference type="ARBA" id="ARBA00000085"/>
    </source>
</evidence>
<reference evidence="7 8" key="2">
    <citation type="submission" date="2024-11" db="EMBL/GenBank/DDBJ databases">
        <title>Using genomics to understand microbial adaptation to soil warming.</title>
        <authorList>
            <person name="Deangelis K.M. PhD."/>
        </authorList>
    </citation>
    <scope>NUCLEOTIDE SEQUENCE [LARGE SCALE GENOMIC DNA]</scope>
    <source>
        <strain evidence="7 8">GAS97</strain>
    </source>
</reference>
<evidence type="ECO:0000259" key="6">
    <source>
        <dbReference type="PROSITE" id="PS50109"/>
    </source>
</evidence>
<sequence>MSEDRAIALFRLVQEALTNVARHAAASEVIITLEQAPDACVLEVRDDGKGFDAQAIRKTSFGLAGMEERVLMLGGHIEVVSAARAGTAIKVSLPDRQAASS</sequence>
<evidence type="ECO:0000256" key="3">
    <source>
        <dbReference type="ARBA" id="ARBA00022679"/>
    </source>
</evidence>
<evidence type="ECO:0000313" key="7">
    <source>
        <dbReference type="EMBL" id="MFK4447929.1"/>
    </source>
</evidence>
<dbReference type="RefSeq" id="WP_404613864.1">
    <property type="nucleotide sequence ID" value="NZ_JBIYDN010000040.1"/>
</dbReference>
<dbReference type="PANTHER" id="PTHR24421">
    <property type="entry name" value="NITRATE/NITRITE SENSOR PROTEIN NARX-RELATED"/>
    <property type="match status" value="1"/>
</dbReference>
<dbReference type="GO" id="GO:0016301">
    <property type="term" value="F:kinase activity"/>
    <property type="evidence" value="ECO:0007669"/>
    <property type="project" value="UniProtKB-KW"/>
</dbReference>
<dbReference type="SUPFAM" id="SSF55874">
    <property type="entry name" value="ATPase domain of HSP90 chaperone/DNA topoisomerase II/histidine kinase"/>
    <property type="match status" value="1"/>
</dbReference>
<dbReference type="InterPro" id="IPR050482">
    <property type="entry name" value="Sensor_HK_TwoCompSys"/>
</dbReference>
<evidence type="ECO:0000256" key="2">
    <source>
        <dbReference type="ARBA" id="ARBA00012438"/>
    </source>
</evidence>
<dbReference type="PROSITE" id="PS50109">
    <property type="entry name" value="HIS_KIN"/>
    <property type="match status" value="1"/>
</dbReference>
<comment type="caution">
    <text evidence="7">The sequence shown here is derived from an EMBL/GenBank/DDBJ whole genome shotgun (WGS) entry which is preliminary data.</text>
</comment>
<proteinExistence type="predicted"/>
<dbReference type="EC" id="2.7.13.3" evidence="2"/>
<accession>A0ABW8MX50</accession>
<evidence type="ECO:0000256" key="4">
    <source>
        <dbReference type="ARBA" id="ARBA00022777"/>
    </source>
</evidence>
<dbReference type="Pfam" id="PF02518">
    <property type="entry name" value="HATPase_c"/>
    <property type="match status" value="1"/>
</dbReference>
<keyword evidence="3" id="KW-0808">Transferase</keyword>
<dbReference type="PANTHER" id="PTHR24421:SF59">
    <property type="entry name" value="OXYGEN SENSOR HISTIDINE KINASE NREB"/>
    <property type="match status" value="1"/>
</dbReference>
<feature type="domain" description="Histidine kinase" evidence="6">
    <location>
        <begin position="1"/>
        <end position="97"/>
    </location>
</feature>
<dbReference type="Proteomes" id="UP001620514">
    <property type="component" value="Unassembled WGS sequence"/>
</dbReference>
<organism evidence="7 8">
    <name type="scientific">Caballeronia udeis</name>
    <dbReference type="NCBI Taxonomy" id="1232866"/>
    <lineage>
        <taxon>Bacteria</taxon>
        <taxon>Pseudomonadati</taxon>
        <taxon>Pseudomonadota</taxon>
        <taxon>Betaproteobacteria</taxon>
        <taxon>Burkholderiales</taxon>
        <taxon>Burkholderiaceae</taxon>
        <taxon>Caballeronia</taxon>
    </lineage>
</organism>
<evidence type="ECO:0000313" key="8">
    <source>
        <dbReference type="Proteomes" id="UP001620514"/>
    </source>
</evidence>
<dbReference type="EMBL" id="JBIYDN010000040">
    <property type="protein sequence ID" value="MFK4447929.1"/>
    <property type="molecule type" value="Genomic_DNA"/>
</dbReference>
<dbReference type="InterPro" id="IPR004358">
    <property type="entry name" value="Sig_transdc_His_kin-like_C"/>
</dbReference>
<protein>
    <recommendedName>
        <fullName evidence="2">histidine kinase</fullName>
        <ecNumber evidence="2">2.7.13.3</ecNumber>
    </recommendedName>
</protein>
<keyword evidence="8" id="KW-1185">Reference proteome</keyword>
<comment type="catalytic activity">
    <reaction evidence="1">
        <text>ATP + protein L-histidine = ADP + protein N-phospho-L-histidine.</text>
        <dbReference type="EC" id="2.7.13.3"/>
    </reaction>
</comment>
<dbReference type="InterPro" id="IPR005467">
    <property type="entry name" value="His_kinase_dom"/>
</dbReference>
<reference evidence="7 8" key="1">
    <citation type="submission" date="2024-10" db="EMBL/GenBank/DDBJ databases">
        <authorList>
            <person name="Deangelis K."/>
            <person name="Huntemann M."/>
            <person name="Clum A."/>
            <person name="Wang J."/>
            <person name="Palaniappan K."/>
            <person name="Ritter S."/>
            <person name="Chen I.-M."/>
            <person name="Stamatis D."/>
            <person name="Reddy T."/>
            <person name="O'Malley R."/>
            <person name="Daum C."/>
            <person name="Ng V."/>
            <person name="Ivanova N."/>
            <person name="Kyrpides N."/>
            <person name="Woyke T."/>
        </authorList>
    </citation>
    <scope>NUCLEOTIDE SEQUENCE [LARGE SCALE GENOMIC DNA]</scope>
    <source>
        <strain evidence="7 8">GAS97</strain>
    </source>
</reference>
<name>A0ABW8MX50_9BURK</name>
<dbReference type="PRINTS" id="PR00344">
    <property type="entry name" value="BCTRLSENSOR"/>
</dbReference>
<dbReference type="SMART" id="SM00387">
    <property type="entry name" value="HATPase_c"/>
    <property type="match status" value="1"/>
</dbReference>
<keyword evidence="5" id="KW-0902">Two-component regulatory system</keyword>
<dbReference type="InterPro" id="IPR036890">
    <property type="entry name" value="HATPase_C_sf"/>
</dbReference>
<evidence type="ECO:0000256" key="5">
    <source>
        <dbReference type="ARBA" id="ARBA00023012"/>
    </source>
</evidence>
<keyword evidence="4 7" id="KW-0418">Kinase</keyword>
<dbReference type="CDD" id="cd16917">
    <property type="entry name" value="HATPase_UhpB-NarQ-NarX-like"/>
    <property type="match status" value="1"/>
</dbReference>